<comment type="caution">
    <text evidence="1">The sequence shown here is derived from an EMBL/GenBank/DDBJ whole genome shotgun (WGS) entry which is preliminary data.</text>
</comment>
<name>X0RUL0_9ZZZZ</name>
<reference evidence="1" key="1">
    <citation type="journal article" date="2014" name="Front. Microbiol.">
        <title>High frequency of phylogenetically diverse reductive dehalogenase-homologous genes in deep subseafloor sedimentary metagenomes.</title>
        <authorList>
            <person name="Kawai M."/>
            <person name="Futagami T."/>
            <person name="Toyoda A."/>
            <person name="Takaki Y."/>
            <person name="Nishi S."/>
            <person name="Hori S."/>
            <person name="Arai W."/>
            <person name="Tsubouchi T."/>
            <person name="Morono Y."/>
            <person name="Uchiyama I."/>
            <person name="Ito T."/>
            <person name="Fujiyama A."/>
            <person name="Inagaki F."/>
            <person name="Takami H."/>
        </authorList>
    </citation>
    <scope>NUCLEOTIDE SEQUENCE</scope>
    <source>
        <strain evidence="1">Expedition CK06-06</strain>
    </source>
</reference>
<evidence type="ECO:0000313" key="1">
    <source>
        <dbReference type="EMBL" id="GAF72509.1"/>
    </source>
</evidence>
<protein>
    <submittedName>
        <fullName evidence="1">Uncharacterized protein</fullName>
    </submittedName>
</protein>
<sequence length="146" mass="16828">MLKTMELKNLLTLSEFVHNQHTGTGLIKELAKMYIDCYKYNNFLKQPLIKEMFVNPFEQPNIPPQGKGRDWLGYYKLKEEWQEAEKKVIFEARYHNIQPSQTSNYYTIGGKVVATETNGGLCVHSLTFHNLAEATNGELTLKNVTI</sequence>
<dbReference type="EMBL" id="BARS01002769">
    <property type="protein sequence ID" value="GAF72509.1"/>
    <property type="molecule type" value="Genomic_DNA"/>
</dbReference>
<organism evidence="1">
    <name type="scientific">marine sediment metagenome</name>
    <dbReference type="NCBI Taxonomy" id="412755"/>
    <lineage>
        <taxon>unclassified sequences</taxon>
        <taxon>metagenomes</taxon>
        <taxon>ecological metagenomes</taxon>
    </lineage>
</organism>
<proteinExistence type="predicted"/>
<accession>X0RUL0</accession>
<dbReference type="AlphaFoldDB" id="X0RUL0"/>
<gene>
    <name evidence="1" type="ORF">S01H1_05309</name>
</gene>